<evidence type="ECO:0000313" key="2">
    <source>
        <dbReference type="EMBL" id="MFC1410422.1"/>
    </source>
</evidence>
<evidence type="ECO:0000313" key="3">
    <source>
        <dbReference type="Proteomes" id="UP001592582"/>
    </source>
</evidence>
<protein>
    <recommendedName>
        <fullName evidence="4">Minor tail protein</fullName>
    </recommendedName>
</protein>
<reference evidence="2 3" key="1">
    <citation type="submission" date="2024-09" db="EMBL/GenBank/DDBJ databases">
        <authorList>
            <person name="Lee S.D."/>
        </authorList>
    </citation>
    <scope>NUCLEOTIDE SEQUENCE [LARGE SCALE GENOMIC DNA]</scope>
    <source>
        <strain evidence="2 3">N1-1</strain>
    </source>
</reference>
<dbReference type="RefSeq" id="WP_380508037.1">
    <property type="nucleotide sequence ID" value="NZ_JBHEZX010000005.1"/>
</dbReference>
<dbReference type="Proteomes" id="UP001592582">
    <property type="component" value="Unassembled WGS sequence"/>
</dbReference>
<dbReference type="EMBL" id="JBHEZX010000005">
    <property type="protein sequence ID" value="MFC1410422.1"/>
    <property type="molecule type" value="Genomic_DNA"/>
</dbReference>
<proteinExistence type="predicted"/>
<sequence>MTTWPPSWPTVQVRADYTVASPDGDVPVGTVRCETVPARIPSAEYGVITVGQLNVDLVDGQLAVHLAATPDDGSWVWKLTQVISGTTTVSIISIPASEPVVDLLAVEYPGVPPLPYTVITGPSVPGTKGDPGHTPQRYTGDDPPTVLHEDGDDYLRTNGDYYLQAAGAWTGPLLNLRGPKGDKGDSGGGGGGGTTILWADAWIASEIVTLPDSPSAWVPVRTSGGTLIGCSIAGSTAGSMARLGMTIMRTANCSFLDIGILDPNDPNNILAFCGSRGPVALEEGNPGAYPLQSSYPSIFGPQPMVVDPSWLDGSGNLTVAVVCKGANADGSRKVYAHPGYPATVTMEVKLAA</sequence>
<accession>A0ABV6VA03</accession>
<keyword evidence="3" id="KW-1185">Reference proteome</keyword>
<name>A0ABV6VA03_9ACTN</name>
<feature type="region of interest" description="Disordered" evidence="1">
    <location>
        <begin position="122"/>
        <end position="146"/>
    </location>
</feature>
<comment type="caution">
    <text evidence="2">The sequence shown here is derived from an EMBL/GenBank/DDBJ whole genome shotgun (WGS) entry which is preliminary data.</text>
</comment>
<evidence type="ECO:0008006" key="4">
    <source>
        <dbReference type="Google" id="ProtNLM"/>
    </source>
</evidence>
<evidence type="ECO:0000256" key="1">
    <source>
        <dbReference type="SAM" id="MobiDB-lite"/>
    </source>
</evidence>
<gene>
    <name evidence="2" type="ORF">ACEZDG_14220</name>
</gene>
<organism evidence="2 3">
    <name type="scientific">Streptacidiphilus alkalitolerans</name>
    <dbReference type="NCBI Taxonomy" id="3342712"/>
    <lineage>
        <taxon>Bacteria</taxon>
        <taxon>Bacillati</taxon>
        <taxon>Actinomycetota</taxon>
        <taxon>Actinomycetes</taxon>
        <taxon>Kitasatosporales</taxon>
        <taxon>Streptomycetaceae</taxon>
        <taxon>Streptacidiphilus</taxon>
    </lineage>
</organism>